<evidence type="ECO:0000256" key="8">
    <source>
        <dbReference type="ARBA" id="ARBA00023295"/>
    </source>
</evidence>
<dbReference type="EC" id="3.2.1.55" evidence="5"/>
<evidence type="ECO:0000256" key="7">
    <source>
        <dbReference type="ARBA" id="ARBA00023277"/>
    </source>
</evidence>
<dbReference type="Pfam" id="PF22848">
    <property type="entry name" value="ASD1_dom"/>
    <property type="match status" value="1"/>
</dbReference>
<dbReference type="Gene3D" id="2.60.40.1180">
    <property type="entry name" value="Golgi alpha-mannosidase II"/>
    <property type="match status" value="1"/>
</dbReference>
<dbReference type="Proteomes" id="UP001451571">
    <property type="component" value="Chromosome"/>
</dbReference>
<comment type="catalytic activity">
    <reaction evidence="1">
        <text>Hydrolysis of terminal non-reducing alpha-L-arabinofuranoside residues in alpha-L-arabinosides.</text>
        <dbReference type="EC" id="3.2.1.55"/>
    </reaction>
</comment>
<evidence type="ECO:0000313" key="10">
    <source>
        <dbReference type="EMBL" id="XAH74204.1"/>
    </source>
</evidence>
<dbReference type="InterPro" id="IPR013780">
    <property type="entry name" value="Glyco_hydro_b"/>
</dbReference>
<evidence type="ECO:0000313" key="11">
    <source>
        <dbReference type="Proteomes" id="UP001451571"/>
    </source>
</evidence>
<evidence type="ECO:0000256" key="6">
    <source>
        <dbReference type="ARBA" id="ARBA00022801"/>
    </source>
</evidence>
<dbReference type="PANTHER" id="PTHR43576">
    <property type="entry name" value="ALPHA-L-ARABINOFURANOSIDASE C-RELATED"/>
    <property type="match status" value="1"/>
</dbReference>
<evidence type="ECO:0000256" key="2">
    <source>
        <dbReference type="ARBA" id="ARBA00004881"/>
    </source>
</evidence>
<dbReference type="InterPro" id="IPR055235">
    <property type="entry name" value="ASD1_cat"/>
</dbReference>
<evidence type="ECO:0000259" key="9">
    <source>
        <dbReference type="SMART" id="SM00813"/>
    </source>
</evidence>
<dbReference type="SMART" id="SM00813">
    <property type="entry name" value="Alpha-L-AF_C"/>
    <property type="match status" value="1"/>
</dbReference>
<comment type="pathway">
    <text evidence="2">Glycan metabolism.</text>
</comment>
<gene>
    <name evidence="10" type="ORF">V6984_00065</name>
</gene>
<dbReference type="PANTHER" id="PTHR43576:SF3">
    <property type="entry name" value="ALPHA-L-ARABINOFURANOSIDASE C"/>
    <property type="match status" value="1"/>
</dbReference>
<dbReference type="InterPro" id="IPR017853">
    <property type="entry name" value="GH"/>
</dbReference>
<feature type="domain" description="Alpha-L-arabinofuranosidase C-terminal" evidence="9">
    <location>
        <begin position="292"/>
        <end position="493"/>
    </location>
</feature>
<dbReference type="Gene3D" id="3.20.20.80">
    <property type="entry name" value="Glycosidases"/>
    <property type="match status" value="1"/>
</dbReference>
<evidence type="ECO:0000256" key="5">
    <source>
        <dbReference type="ARBA" id="ARBA00012670"/>
    </source>
</evidence>
<keyword evidence="11" id="KW-1185">Reference proteome</keyword>
<organism evidence="10 11">
    <name type="scientific">Kineothrix sedimenti</name>
    <dbReference type="NCBI Taxonomy" id="3123317"/>
    <lineage>
        <taxon>Bacteria</taxon>
        <taxon>Bacillati</taxon>
        <taxon>Bacillota</taxon>
        <taxon>Clostridia</taxon>
        <taxon>Lachnospirales</taxon>
        <taxon>Lachnospiraceae</taxon>
        <taxon>Kineothrix</taxon>
    </lineage>
</organism>
<reference evidence="10 11" key="1">
    <citation type="submission" date="2024-02" db="EMBL/GenBank/DDBJ databases">
        <title>Bacterial strain from lacustrine sediment.</title>
        <authorList>
            <person name="Petit C."/>
            <person name="Fadhlaoui K."/>
        </authorList>
    </citation>
    <scope>NUCLEOTIDE SEQUENCE [LARGE SCALE GENOMIC DNA]</scope>
    <source>
        <strain evidence="10 11">IPX-CK</strain>
    </source>
</reference>
<dbReference type="Pfam" id="PF06964">
    <property type="entry name" value="Alpha-L-AF_C"/>
    <property type="match status" value="1"/>
</dbReference>
<protein>
    <recommendedName>
        <fullName evidence="5">non-reducing end alpha-L-arabinofuranosidase</fullName>
        <ecNumber evidence="5">3.2.1.55</ecNumber>
    </recommendedName>
</protein>
<sequence>MMKKANMSIDRMNKISDIDDRIYGSFIEHLGRAVYNGIYEPGHPAADERGFRKDVIQLVKELKVPIIRYPGGNFVSGFNWEDSVGPKENRPKRLDLAWFTTETNEVGMQEFDDWLKEVDSQMMLAVNLGTRGADAARNLVEYCNHKGGSYYSDLRIEHGRKDPYKIKTWCLGNEMDGPWQMGHKTAYEYGRLANETAKMMRWVDPDIELVACGSSKMVMPTFADWEATVLTEAYDEVDYISLHNYWGNFDKDTESYLAGGILMDDFIKSVVAICDYVKAKKRSRKKINLSFDEWNVWYHTKESDKQIEHWLQAPPRLEDIYNFEDALLVGDLLITLLKNSDRVKMACLAQLVNVIAPIMTETGGKAWKQTIYYPFYYTSVYGRGEALRVSLECPKFDCRQYTDVPMLDSVAVYNKEQETVTLFVMNRSMEEDLEVCCDLRGIGADRCIGNVALEGYGFKAANTADCPEQVVPVHKPENILEDGHMRTVVSKASWNMYRFHTAK</sequence>
<comment type="similarity">
    <text evidence="3">Belongs to the glycosyl hydrolase 51 family.</text>
</comment>
<comment type="subunit">
    <text evidence="4">Homohexamer; trimer of dimers.</text>
</comment>
<keyword evidence="6" id="KW-0378">Hydrolase</keyword>
<proteinExistence type="inferred from homology"/>
<dbReference type="SUPFAM" id="SSF51445">
    <property type="entry name" value="(Trans)glycosidases"/>
    <property type="match status" value="1"/>
</dbReference>
<name>A0ABZ3EY52_9FIRM</name>
<dbReference type="EMBL" id="CP146256">
    <property type="protein sequence ID" value="XAH74204.1"/>
    <property type="molecule type" value="Genomic_DNA"/>
</dbReference>
<accession>A0ABZ3EY52</accession>
<keyword evidence="8" id="KW-0326">Glycosidase</keyword>
<evidence type="ECO:0000256" key="1">
    <source>
        <dbReference type="ARBA" id="ARBA00001462"/>
    </source>
</evidence>
<dbReference type="SUPFAM" id="SSF51011">
    <property type="entry name" value="Glycosyl hydrolase domain"/>
    <property type="match status" value="1"/>
</dbReference>
<dbReference type="InterPro" id="IPR010720">
    <property type="entry name" value="Alpha-L-AF_C"/>
</dbReference>
<evidence type="ECO:0000256" key="3">
    <source>
        <dbReference type="ARBA" id="ARBA00007186"/>
    </source>
</evidence>
<evidence type="ECO:0000256" key="4">
    <source>
        <dbReference type="ARBA" id="ARBA00011165"/>
    </source>
</evidence>
<keyword evidence="7" id="KW-0119">Carbohydrate metabolism</keyword>